<dbReference type="EMBL" id="JACJQH010000084">
    <property type="protein sequence ID" value="MBD2200329.1"/>
    <property type="molecule type" value="Genomic_DNA"/>
</dbReference>
<evidence type="ECO:0000313" key="7">
    <source>
        <dbReference type="Proteomes" id="UP000658514"/>
    </source>
</evidence>
<dbReference type="SUPFAM" id="SSF46785">
    <property type="entry name" value="Winged helix' DNA-binding domain"/>
    <property type="match status" value="1"/>
</dbReference>
<keyword evidence="4" id="KW-0804">Transcription</keyword>
<proteinExistence type="inferred from homology"/>
<dbReference type="CDD" id="cd08414">
    <property type="entry name" value="PBP2_LTTR_aromatics_like"/>
    <property type="match status" value="1"/>
</dbReference>
<name>A0ABR8AKL6_9CYAN</name>
<dbReference type="PANTHER" id="PTHR30346">
    <property type="entry name" value="TRANSCRIPTIONAL DUAL REGULATOR HCAR-RELATED"/>
    <property type="match status" value="1"/>
</dbReference>
<keyword evidence="2" id="KW-0805">Transcription regulation</keyword>
<dbReference type="InterPro" id="IPR036390">
    <property type="entry name" value="WH_DNA-bd_sf"/>
</dbReference>
<dbReference type="Gene3D" id="3.40.190.10">
    <property type="entry name" value="Periplasmic binding protein-like II"/>
    <property type="match status" value="2"/>
</dbReference>
<feature type="domain" description="HTH lysR-type" evidence="5">
    <location>
        <begin position="6"/>
        <end position="63"/>
    </location>
</feature>
<evidence type="ECO:0000256" key="3">
    <source>
        <dbReference type="ARBA" id="ARBA00023125"/>
    </source>
</evidence>
<dbReference type="InterPro" id="IPR000847">
    <property type="entry name" value="LysR_HTH_N"/>
</dbReference>
<dbReference type="InterPro" id="IPR005119">
    <property type="entry name" value="LysR_subst-bd"/>
</dbReference>
<evidence type="ECO:0000256" key="1">
    <source>
        <dbReference type="ARBA" id="ARBA00009437"/>
    </source>
</evidence>
<reference evidence="6 7" key="1">
    <citation type="journal article" date="2020" name="ISME J.">
        <title>Comparative genomics reveals insights into cyanobacterial evolution and habitat adaptation.</title>
        <authorList>
            <person name="Chen M.Y."/>
            <person name="Teng W.K."/>
            <person name="Zhao L."/>
            <person name="Hu C.X."/>
            <person name="Zhou Y.K."/>
            <person name="Han B.P."/>
            <person name="Song L.R."/>
            <person name="Shu W.S."/>
        </authorList>
    </citation>
    <scope>NUCLEOTIDE SEQUENCE [LARGE SCALE GENOMIC DNA]</scope>
    <source>
        <strain evidence="6 7">FACHB-288</strain>
    </source>
</reference>
<organism evidence="6 7">
    <name type="scientific">Calothrix parietina FACHB-288</name>
    <dbReference type="NCBI Taxonomy" id="2692896"/>
    <lineage>
        <taxon>Bacteria</taxon>
        <taxon>Bacillati</taxon>
        <taxon>Cyanobacteriota</taxon>
        <taxon>Cyanophyceae</taxon>
        <taxon>Nostocales</taxon>
        <taxon>Calotrichaceae</taxon>
        <taxon>Calothrix</taxon>
    </lineage>
</organism>
<dbReference type="Proteomes" id="UP000658514">
    <property type="component" value="Unassembled WGS sequence"/>
</dbReference>
<evidence type="ECO:0000313" key="6">
    <source>
        <dbReference type="EMBL" id="MBD2200329.1"/>
    </source>
</evidence>
<dbReference type="PROSITE" id="PS50931">
    <property type="entry name" value="HTH_LYSR"/>
    <property type="match status" value="1"/>
</dbReference>
<sequence>MSRYEIDLQQLKYAIALYDQQGLTRTAEYLNIDKGFLSREITSLENRLEFQVFKTRKSPVKLTDAGNEFLTVARQIINQFEQKIELCQQLHRAEKEQINIGINISMSNSLLPKIIKKFQHQFPAVEIILYEMPSYEQIEKLRHQEIDLGFFHRHNLENTQRNNDIFDCKSILKEKLVIVLPENHRCAKQTSISLKTLANEQFILPPEHLLNSLREQIKNLCQEAGFQPKVRQEAAWISTILSLVAGEMGISLLPANVENLRRNGVVYRDIQEQSPILEIITVWRKDNKSIVLQNFLQGIEDV</sequence>
<keyword evidence="7" id="KW-1185">Reference proteome</keyword>
<dbReference type="RefSeq" id="WP_190550340.1">
    <property type="nucleotide sequence ID" value="NZ_CAWPNO010000122.1"/>
</dbReference>
<dbReference type="Gene3D" id="1.10.10.10">
    <property type="entry name" value="Winged helix-like DNA-binding domain superfamily/Winged helix DNA-binding domain"/>
    <property type="match status" value="1"/>
</dbReference>
<dbReference type="InterPro" id="IPR036388">
    <property type="entry name" value="WH-like_DNA-bd_sf"/>
</dbReference>
<dbReference type="Pfam" id="PF03466">
    <property type="entry name" value="LysR_substrate"/>
    <property type="match status" value="1"/>
</dbReference>
<protein>
    <submittedName>
        <fullName evidence="6">LysR family transcriptional regulator</fullName>
    </submittedName>
</protein>
<evidence type="ECO:0000256" key="4">
    <source>
        <dbReference type="ARBA" id="ARBA00023163"/>
    </source>
</evidence>
<comment type="similarity">
    <text evidence="1">Belongs to the LysR transcriptional regulatory family.</text>
</comment>
<comment type="caution">
    <text evidence="6">The sequence shown here is derived from an EMBL/GenBank/DDBJ whole genome shotgun (WGS) entry which is preliminary data.</text>
</comment>
<dbReference type="Pfam" id="PF00126">
    <property type="entry name" value="HTH_1"/>
    <property type="match status" value="1"/>
</dbReference>
<dbReference type="PANTHER" id="PTHR30346:SF0">
    <property type="entry name" value="HCA OPERON TRANSCRIPTIONAL ACTIVATOR HCAR"/>
    <property type="match status" value="1"/>
</dbReference>
<dbReference type="SUPFAM" id="SSF53850">
    <property type="entry name" value="Periplasmic binding protein-like II"/>
    <property type="match status" value="1"/>
</dbReference>
<evidence type="ECO:0000259" key="5">
    <source>
        <dbReference type="PROSITE" id="PS50931"/>
    </source>
</evidence>
<evidence type="ECO:0000256" key="2">
    <source>
        <dbReference type="ARBA" id="ARBA00023015"/>
    </source>
</evidence>
<accession>A0ABR8AKL6</accession>
<keyword evidence="3" id="KW-0238">DNA-binding</keyword>
<gene>
    <name evidence="6" type="ORF">H6G24_33515</name>
</gene>